<keyword evidence="1" id="KW-0812">Transmembrane</keyword>
<keyword evidence="3" id="KW-1185">Reference proteome</keyword>
<dbReference type="InterPro" id="IPR013879">
    <property type="entry name" value="DUF1761"/>
</dbReference>
<evidence type="ECO:0000313" key="2">
    <source>
        <dbReference type="EMBL" id="TWI82791.1"/>
    </source>
</evidence>
<keyword evidence="1" id="KW-1133">Transmembrane helix</keyword>
<evidence type="ECO:0000313" key="3">
    <source>
        <dbReference type="Proteomes" id="UP000320593"/>
    </source>
</evidence>
<accession>A0A562SN96</accession>
<keyword evidence="1" id="KW-0472">Membrane</keyword>
<reference evidence="2 3" key="1">
    <citation type="submission" date="2019-07" db="EMBL/GenBank/DDBJ databases">
        <title>Genomic Encyclopedia of Archaeal and Bacterial Type Strains, Phase II (KMG-II): from individual species to whole genera.</title>
        <authorList>
            <person name="Goeker M."/>
        </authorList>
    </citation>
    <scope>NUCLEOTIDE SEQUENCE [LARGE SCALE GENOMIC DNA]</scope>
    <source>
        <strain evidence="2 3">ATCC BAA-252</strain>
    </source>
</reference>
<comment type="caution">
    <text evidence="2">The sequence shown here is derived from an EMBL/GenBank/DDBJ whole genome shotgun (WGS) entry which is preliminary data.</text>
</comment>
<organism evidence="2 3">
    <name type="scientific">Roseibium hamelinense</name>
    <dbReference type="NCBI Taxonomy" id="150831"/>
    <lineage>
        <taxon>Bacteria</taxon>
        <taxon>Pseudomonadati</taxon>
        <taxon>Pseudomonadota</taxon>
        <taxon>Alphaproteobacteria</taxon>
        <taxon>Hyphomicrobiales</taxon>
        <taxon>Stappiaceae</taxon>
        <taxon>Roseibium</taxon>
    </lineage>
</organism>
<gene>
    <name evidence="2" type="ORF">JM93_03305</name>
</gene>
<evidence type="ECO:0000256" key="1">
    <source>
        <dbReference type="SAM" id="Phobius"/>
    </source>
</evidence>
<protein>
    <submittedName>
        <fullName evidence="2">Uncharacterized protein DUF1761</fullName>
    </submittedName>
</protein>
<dbReference type="EMBL" id="VLLF01000008">
    <property type="protein sequence ID" value="TWI82791.1"/>
    <property type="molecule type" value="Genomic_DNA"/>
</dbReference>
<sequence>MMYDGINLIGAFVAAVGSFVFGALWYGLLGKTWTKAANLKADETKPAISTMAIAFFCQFVMAFVFAGVIYHVAGTSVRTGLISAIMLGVGIIFPTLIANHRFQNQPWTLTFIDGGHWIGVLLVQGVLIGLVGDFPA</sequence>
<feature type="transmembrane region" description="Helical" evidence="1">
    <location>
        <begin position="50"/>
        <end position="73"/>
    </location>
</feature>
<dbReference type="RefSeq" id="WP_145345819.1">
    <property type="nucleotide sequence ID" value="NZ_SMLY01000078.1"/>
</dbReference>
<feature type="transmembrane region" description="Helical" evidence="1">
    <location>
        <begin position="6"/>
        <end position="29"/>
    </location>
</feature>
<name>A0A562SN96_9HYPH</name>
<dbReference type="AlphaFoldDB" id="A0A562SN96"/>
<dbReference type="OrthoDB" id="344736at2"/>
<feature type="transmembrane region" description="Helical" evidence="1">
    <location>
        <begin position="110"/>
        <end position="131"/>
    </location>
</feature>
<dbReference type="Pfam" id="PF08570">
    <property type="entry name" value="DUF1761"/>
    <property type="match status" value="1"/>
</dbReference>
<dbReference type="Proteomes" id="UP000320593">
    <property type="component" value="Unassembled WGS sequence"/>
</dbReference>
<feature type="transmembrane region" description="Helical" evidence="1">
    <location>
        <begin position="79"/>
        <end position="98"/>
    </location>
</feature>
<proteinExistence type="predicted"/>